<gene>
    <name evidence="1" type="ORF">plasmid201_140</name>
</gene>
<reference evidence="1" key="1">
    <citation type="submission" date="2014-06" db="EMBL/GenBank/DDBJ databases">
        <title>Molecular and ecological studies on carbamate pesticide degrading bacteria isolated from agricultural soils.</title>
        <authorList>
            <person name="Kim D.-U."/>
            <person name="Ka J.-O."/>
        </authorList>
    </citation>
    <scope>NUCLEOTIDE SEQUENCE</scope>
    <source>
        <strain evidence="1">NS2</strain>
        <plasmid evidence="1">201</plasmid>
    </source>
</reference>
<name>A0A0D4ZZF4_9SPHN</name>
<accession>A0A0D4ZZF4</accession>
<evidence type="ECO:0000313" key="1">
    <source>
        <dbReference type="EMBL" id="AJW29328.1"/>
    </source>
</evidence>
<organism evidence="1">
    <name type="scientific">Sphingomonas sp. NS2</name>
    <dbReference type="NCBI Taxonomy" id="908605"/>
    <lineage>
        <taxon>Bacteria</taxon>
        <taxon>Pseudomonadati</taxon>
        <taxon>Pseudomonadota</taxon>
        <taxon>Alphaproteobacteria</taxon>
        <taxon>Sphingomonadales</taxon>
        <taxon>Sphingomonadaceae</taxon>
        <taxon>Sphingomonas</taxon>
    </lineage>
</organism>
<keyword evidence="1" id="KW-0614">Plasmid</keyword>
<protein>
    <submittedName>
        <fullName evidence="1">Uncharacterized protein</fullName>
    </submittedName>
</protein>
<geneLocation type="plasmid" evidence="1">
    <name>201</name>
</geneLocation>
<sequence length="59" mass="6635">MGSRRVKHQAFNPFCHRIIHLILKENMTNAFMIPANNRSRLIDIYSPPTGDGGATPART</sequence>
<dbReference type="AlphaFoldDB" id="A0A0D4ZZF4"/>
<dbReference type="EMBL" id="KM017070">
    <property type="protein sequence ID" value="AJW29328.1"/>
    <property type="molecule type" value="Genomic_DNA"/>
</dbReference>
<proteinExistence type="predicted"/>